<dbReference type="SUPFAM" id="SSF56784">
    <property type="entry name" value="HAD-like"/>
    <property type="match status" value="1"/>
</dbReference>
<evidence type="ECO:0000259" key="2">
    <source>
        <dbReference type="Pfam" id="PF05116"/>
    </source>
</evidence>
<dbReference type="Proteomes" id="UP000672039">
    <property type="component" value="Chromosome"/>
</dbReference>
<dbReference type="GO" id="GO:0016787">
    <property type="term" value="F:hydrolase activity"/>
    <property type="evidence" value="ECO:0007669"/>
    <property type="project" value="UniProtKB-KW"/>
</dbReference>
<organism evidence="3 4">
    <name type="scientific">Thiothrix litoralis</name>
    <dbReference type="NCBI Taxonomy" id="2891210"/>
    <lineage>
        <taxon>Bacteria</taxon>
        <taxon>Pseudomonadati</taxon>
        <taxon>Pseudomonadota</taxon>
        <taxon>Gammaproteobacteria</taxon>
        <taxon>Thiotrichales</taxon>
        <taxon>Thiotrichaceae</taxon>
        <taxon>Thiothrix</taxon>
    </lineage>
</organism>
<dbReference type="Gene3D" id="3.40.50.1000">
    <property type="entry name" value="HAD superfamily/HAD-like"/>
    <property type="match status" value="1"/>
</dbReference>
<keyword evidence="4" id="KW-1185">Reference proteome</keyword>
<dbReference type="InterPro" id="IPR006380">
    <property type="entry name" value="SPP-like_dom"/>
</dbReference>
<dbReference type="SFLD" id="SFLDG01141">
    <property type="entry name" value="C2.B.1:_Sucrose_Phosphatase_Li"/>
    <property type="match status" value="1"/>
</dbReference>
<evidence type="ECO:0000313" key="3">
    <source>
        <dbReference type="EMBL" id="QTR46530.1"/>
    </source>
</evidence>
<sequence>MSNDTNARLLVCTDLDRTLIPNGAEPESPKAREMFHALAALPDITLAYVSGRDQGLVREAIHTYDLPLPDFVLGDVGSSIYACNGLDWQQWEAWESHIAPDWAGRNREALAALLQDFPALRLQEAAKQNTHKLSYYLDLAIKHQRVLDEVQMRLSANGIHASLIWSIDEPANMGLLDILPARASKRHAIEFLMEKQGFARENTVFSGDSGNDLPVLISPIPAILVNNASPELKAEAVQLANKAGTAAALYLAQGGFLGMNGHYAAGILEGIAHYHPSITARLTALENRL</sequence>
<evidence type="ECO:0000313" key="4">
    <source>
        <dbReference type="Proteomes" id="UP000672039"/>
    </source>
</evidence>
<dbReference type="InterPro" id="IPR023214">
    <property type="entry name" value="HAD_sf"/>
</dbReference>
<protein>
    <submittedName>
        <fullName evidence="3">HAD-IIB family hydrolase</fullName>
    </submittedName>
</protein>
<dbReference type="RefSeq" id="WP_210222863.1">
    <property type="nucleotide sequence ID" value="NZ_CP072801.1"/>
</dbReference>
<dbReference type="InterPro" id="IPR006379">
    <property type="entry name" value="HAD-SF_hydro_IIB"/>
</dbReference>
<dbReference type="PANTHER" id="PTHR46521">
    <property type="entry name" value="SUCROSE-PHOSPHATASE 2-RELATED"/>
    <property type="match status" value="1"/>
</dbReference>
<dbReference type="SFLD" id="SFLDS00003">
    <property type="entry name" value="Haloacid_Dehalogenase"/>
    <property type="match status" value="1"/>
</dbReference>
<proteinExistence type="predicted"/>
<name>A0ABX7X052_9GAMM</name>
<gene>
    <name evidence="3" type="ORF">J9253_00765</name>
</gene>
<dbReference type="SFLD" id="SFLDG01140">
    <property type="entry name" value="C2.B:_Phosphomannomutase_and_P"/>
    <property type="match status" value="1"/>
</dbReference>
<accession>A0ABX7X052</accession>
<dbReference type="InterPro" id="IPR036412">
    <property type="entry name" value="HAD-like_sf"/>
</dbReference>
<dbReference type="PANTHER" id="PTHR46521:SF4">
    <property type="entry name" value="SUCROSE-PHOSPHATASE 2-RELATED"/>
    <property type="match status" value="1"/>
</dbReference>
<reference evidence="3 4" key="1">
    <citation type="submission" date="2021-04" db="EMBL/GenBank/DDBJ databases">
        <title>Genomics, taxonomy and metabolism of representatives of sulfur bacteria of the genus Thiothrix: Thiothrix fructosivorans QT, Thiothrix unzii A1T and three new species, Thiothrix subterranea sp. nov., Thiothrix litoralis sp. nov. and 'Candidatus Thiothrix anitrata' sp. nov.</title>
        <authorList>
            <person name="Ravin N.V."/>
            <person name="Smolyakov D."/>
            <person name="Rudenko T.S."/>
            <person name="Mardanov A.V."/>
            <person name="Beletsky A.V."/>
            <person name="Markov N.D."/>
            <person name="Fomenkov A.I."/>
            <person name="Roberts R.J."/>
            <person name="Karnachuk O.V."/>
            <person name="Novikov A."/>
            <person name="Grabovich M.Y."/>
        </authorList>
    </citation>
    <scope>NUCLEOTIDE SEQUENCE [LARGE SCALE GENOMIC DNA]</scope>
    <source>
        <strain evidence="3 4">AS</strain>
    </source>
</reference>
<dbReference type="Pfam" id="PF05116">
    <property type="entry name" value="S6PP"/>
    <property type="match status" value="1"/>
</dbReference>
<keyword evidence="1 3" id="KW-0378">Hydrolase</keyword>
<feature type="domain" description="Sucrose phosphatase-like" evidence="2">
    <location>
        <begin position="8"/>
        <end position="275"/>
    </location>
</feature>
<dbReference type="EMBL" id="CP072801">
    <property type="protein sequence ID" value="QTR46530.1"/>
    <property type="molecule type" value="Genomic_DNA"/>
</dbReference>
<evidence type="ECO:0000256" key="1">
    <source>
        <dbReference type="ARBA" id="ARBA00022801"/>
    </source>
</evidence>
<dbReference type="Gene3D" id="3.90.1070.10">
    <property type="match status" value="1"/>
</dbReference>
<dbReference type="NCBIfam" id="TIGR01484">
    <property type="entry name" value="HAD-SF-IIB"/>
    <property type="match status" value="1"/>
</dbReference>
<dbReference type="InterPro" id="IPR051518">
    <property type="entry name" value="Sucrose_Phosphatase"/>
</dbReference>